<protein>
    <submittedName>
        <fullName evidence="2">Uncharacterized protein</fullName>
    </submittedName>
</protein>
<dbReference type="Proteomes" id="UP000233551">
    <property type="component" value="Unassembled WGS sequence"/>
</dbReference>
<gene>
    <name evidence="2" type="ORF">CRG98_003646</name>
</gene>
<reference evidence="2 3" key="1">
    <citation type="submission" date="2017-11" db="EMBL/GenBank/DDBJ databases">
        <title>De-novo sequencing of pomegranate (Punica granatum L.) genome.</title>
        <authorList>
            <person name="Akparov Z."/>
            <person name="Amiraslanov A."/>
            <person name="Hajiyeva S."/>
            <person name="Abbasov M."/>
            <person name="Kaur K."/>
            <person name="Hamwieh A."/>
            <person name="Solovyev V."/>
            <person name="Salamov A."/>
            <person name="Braich B."/>
            <person name="Kosarev P."/>
            <person name="Mahmoud A."/>
            <person name="Hajiyev E."/>
            <person name="Babayeva S."/>
            <person name="Izzatullayeva V."/>
            <person name="Mammadov A."/>
            <person name="Mammadov A."/>
            <person name="Sharifova S."/>
            <person name="Ojaghi J."/>
            <person name="Eynullazada K."/>
            <person name="Bayramov B."/>
            <person name="Abdulazimova A."/>
            <person name="Shahmuradov I."/>
        </authorList>
    </citation>
    <scope>NUCLEOTIDE SEQUENCE [LARGE SCALE GENOMIC DNA]</scope>
    <source>
        <strain evidence="3">cv. AG2017</strain>
        <tissue evidence="2">Leaf</tissue>
    </source>
</reference>
<feature type="region of interest" description="Disordered" evidence="1">
    <location>
        <begin position="132"/>
        <end position="161"/>
    </location>
</feature>
<evidence type="ECO:0000313" key="3">
    <source>
        <dbReference type="Proteomes" id="UP000233551"/>
    </source>
</evidence>
<comment type="caution">
    <text evidence="2">The sequence shown here is derived from an EMBL/GenBank/DDBJ whole genome shotgun (WGS) entry which is preliminary data.</text>
</comment>
<dbReference type="EMBL" id="PGOL01000134">
    <property type="protein sequence ID" value="PKI75988.1"/>
    <property type="molecule type" value="Genomic_DNA"/>
</dbReference>
<proteinExistence type="predicted"/>
<keyword evidence="3" id="KW-1185">Reference proteome</keyword>
<organism evidence="2 3">
    <name type="scientific">Punica granatum</name>
    <name type="common">Pomegranate</name>
    <dbReference type="NCBI Taxonomy" id="22663"/>
    <lineage>
        <taxon>Eukaryota</taxon>
        <taxon>Viridiplantae</taxon>
        <taxon>Streptophyta</taxon>
        <taxon>Embryophyta</taxon>
        <taxon>Tracheophyta</taxon>
        <taxon>Spermatophyta</taxon>
        <taxon>Magnoliopsida</taxon>
        <taxon>eudicotyledons</taxon>
        <taxon>Gunneridae</taxon>
        <taxon>Pentapetalae</taxon>
        <taxon>rosids</taxon>
        <taxon>malvids</taxon>
        <taxon>Myrtales</taxon>
        <taxon>Lythraceae</taxon>
        <taxon>Punica</taxon>
    </lineage>
</organism>
<evidence type="ECO:0000256" key="1">
    <source>
        <dbReference type="SAM" id="MobiDB-lite"/>
    </source>
</evidence>
<name>A0A2I0L5M1_PUNGR</name>
<feature type="compositionally biased region" description="Polar residues" evidence="1">
    <location>
        <begin position="146"/>
        <end position="161"/>
    </location>
</feature>
<sequence>MARQSKKSLCILKSISLFRAKIVLSGEQCTRHQPAGPVARRHARAPARSRVRLCRRSHLSPRTLVCPYTSDIPSRACMHIHVPHVRDNPSACLHSSVFAPAHSRAPNRAPEPLVAPMHASASPVACPACSNMDALAPEHPAEDSTESPAPSPTLSSYPEAR</sequence>
<accession>A0A2I0L5M1</accession>
<evidence type="ECO:0000313" key="2">
    <source>
        <dbReference type="EMBL" id="PKI75988.1"/>
    </source>
</evidence>
<dbReference type="AlphaFoldDB" id="A0A2I0L5M1"/>